<proteinExistence type="inferred from homology"/>
<dbReference type="Pfam" id="PF00877">
    <property type="entry name" value="NLPC_P60"/>
    <property type="match status" value="1"/>
</dbReference>
<dbReference type="Gene3D" id="3.90.1720.10">
    <property type="entry name" value="endopeptidase domain like (from Nostoc punctiforme)"/>
    <property type="match status" value="1"/>
</dbReference>
<keyword evidence="3" id="KW-0378">Hydrolase</keyword>
<dbReference type="AlphaFoldDB" id="A0A2V4ABY9"/>
<comment type="similarity">
    <text evidence="1">Belongs to the peptidase C40 family.</text>
</comment>
<keyword evidence="5" id="KW-0614">Plasmid</keyword>
<dbReference type="InterPro" id="IPR038765">
    <property type="entry name" value="Papain-like_cys_pep_sf"/>
</dbReference>
<accession>A0A2V4ABY9</accession>
<dbReference type="SUPFAM" id="SSF54001">
    <property type="entry name" value="Cysteine proteinases"/>
    <property type="match status" value="1"/>
</dbReference>
<dbReference type="GO" id="GO:0006508">
    <property type="term" value="P:proteolysis"/>
    <property type="evidence" value="ECO:0007669"/>
    <property type="project" value="UniProtKB-KW"/>
</dbReference>
<evidence type="ECO:0000256" key="3">
    <source>
        <dbReference type="ARBA" id="ARBA00022801"/>
    </source>
</evidence>
<dbReference type="EMBL" id="MASW01000024">
    <property type="protein sequence ID" value="PXY16598.1"/>
    <property type="molecule type" value="Genomic_DNA"/>
</dbReference>
<gene>
    <name evidence="5" type="ORF">BAY60_35995</name>
</gene>
<dbReference type="InterPro" id="IPR051202">
    <property type="entry name" value="Peptidase_C40"/>
</dbReference>
<dbReference type="GO" id="GO:0008234">
    <property type="term" value="F:cysteine-type peptidase activity"/>
    <property type="evidence" value="ECO:0007669"/>
    <property type="project" value="UniProtKB-KW"/>
</dbReference>
<dbReference type="InterPro" id="IPR008258">
    <property type="entry name" value="Transglycosylase_SLT_dom_1"/>
</dbReference>
<dbReference type="InterPro" id="IPR000064">
    <property type="entry name" value="NLP_P60_dom"/>
</dbReference>
<dbReference type="PROSITE" id="PS51935">
    <property type="entry name" value="NLPC_P60"/>
    <property type="match status" value="1"/>
</dbReference>
<keyword evidence="2" id="KW-0645">Protease</keyword>
<evidence type="ECO:0000256" key="4">
    <source>
        <dbReference type="ARBA" id="ARBA00022807"/>
    </source>
</evidence>
<dbReference type="CDD" id="cd13399">
    <property type="entry name" value="Slt35-like"/>
    <property type="match status" value="1"/>
</dbReference>
<keyword evidence="6" id="KW-1185">Reference proteome</keyword>
<dbReference type="PANTHER" id="PTHR47053:SF1">
    <property type="entry name" value="MUREIN DD-ENDOPEPTIDASE MEPH-RELATED"/>
    <property type="match status" value="1"/>
</dbReference>
<dbReference type="SUPFAM" id="SSF53955">
    <property type="entry name" value="Lysozyme-like"/>
    <property type="match status" value="1"/>
</dbReference>
<name>A0A2V4ABY9_9PSEU</name>
<dbReference type="OrthoDB" id="9815778at2"/>
<geneLocation type="plasmid" evidence="6">
    <name>ppmurdsm45305</name>
</geneLocation>
<evidence type="ECO:0000313" key="5">
    <source>
        <dbReference type="EMBL" id="PXY16598.1"/>
    </source>
</evidence>
<protein>
    <submittedName>
        <fullName evidence="5">Uncharacterized protein</fullName>
    </submittedName>
</protein>
<evidence type="ECO:0000256" key="1">
    <source>
        <dbReference type="ARBA" id="ARBA00007074"/>
    </source>
</evidence>
<comment type="caution">
    <text evidence="5">The sequence shown here is derived from an EMBL/GenBank/DDBJ whole genome shotgun (WGS) entry which is preliminary data.</text>
</comment>
<dbReference type="InterPro" id="IPR023346">
    <property type="entry name" value="Lysozyme-like_dom_sf"/>
</dbReference>
<dbReference type="RefSeq" id="WP_112278840.1">
    <property type="nucleotide sequence ID" value="NZ_CM009984.1"/>
</dbReference>
<sequence length="341" mass="34470">MTPRGSATVAAAGSVLSVVGLVLGLVILGGGDSLAGAAPRLRAGTVPAEYQPWVLKAGGLCPGTVGPAVIAAQIDAESGWDPAAVSPAGAQGLSQFMPGTWPQWSADDDGNGRVSPFDAGDAIMAQGRYMCALADTVRGYLQAGQVQGTVLELALAAYNAGPGAVRAAGGVPHNGETEVYVAKIRRLMAQYSAPALASNGGPFGTRVITAARGQLGKPYVWGGGDVNGPTGGGFDCSGLVLYAVYQASGGTISLPHLADAQARLGRPVAGPAPGSRINLAALRPGDIIAFADAGAGRFHHIGIYVGHGQLLHAPQTGDVVKVSSLDTPYWAGQTWQVRRFG</sequence>
<dbReference type="PANTHER" id="PTHR47053">
    <property type="entry name" value="MUREIN DD-ENDOPEPTIDASE MEPH-RELATED"/>
    <property type="match status" value="1"/>
</dbReference>
<evidence type="ECO:0000313" key="6">
    <source>
        <dbReference type="Proteomes" id="UP000249915"/>
    </source>
</evidence>
<keyword evidence="4" id="KW-0788">Thiol protease</keyword>
<reference evidence="5 6" key="1">
    <citation type="submission" date="2016-07" db="EMBL/GenBank/DDBJ databases">
        <title>Draft genome sequence of Prauserella muralis DSM 45305, isolated from a mould-covered wall in an indoor environment.</title>
        <authorList>
            <person name="Ruckert C."/>
            <person name="Albersmeier A."/>
            <person name="Jiang C.-L."/>
            <person name="Jiang Y."/>
            <person name="Kalinowski J."/>
            <person name="Schneider O."/>
            <person name="Winkler A."/>
            <person name="Zotchev S.B."/>
        </authorList>
    </citation>
    <scope>NUCLEOTIDE SEQUENCE [LARGE SCALE GENOMIC DNA]</scope>
    <source>
        <strain evidence="5 6">DSM 45305</strain>
        <plasmid evidence="6">ppmurdsm45305</plasmid>
    </source>
</reference>
<evidence type="ECO:0000256" key="2">
    <source>
        <dbReference type="ARBA" id="ARBA00022670"/>
    </source>
</evidence>
<dbReference type="Proteomes" id="UP000249915">
    <property type="component" value="Plasmid pPmurDSM45305"/>
</dbReference>
<dbReference type="Pfam" id="PF01464">
    <property type="entry name" value="SLT"/>
    <property type="match status" value="1"/>
</dbReference>
<organism evidence="5 6">
    <name type="scientific">Prauserella muralis</name>
    <dbReference type="NCBI Taxonomy" id="588067"/>
    <lineage>
        <taxon>Bacteria</taxon>
        <taxon>Bacillati</taxon>
        <taxon>Actinomycetota</taxon>
        <taxon>Actinomycetes</taxon>
        <taxon>Pseudonocardiales</taxon>
        <taxon>Pseudonocardiaceae</taxon>
        <taxon>Prauserella</taxon>
    </lineage>
</organism>
<dbReference type="Gene3D" id="1.10.530.10">
    <property type="match status" value="1"/>
</dbReference>